<evidence type="ECO:0000313" key="3">
    <source>
        <dbReference type="Proteomes" id="UP001597182"/>
    </source>
</evidence>
<protein>
    <recommendedName>
        <fullName evidence="4">DUF3040 family protein</fullName>
    </recommendedName>
</protein>
<sequence>MDAPFTPTNPFAPVERSPREAETLRHNAVRAVALVFGAGIAIAFASSAHTAVDVSLLMLGALLLLVGTVTYGHVTGSRRLRLAQFRPAAPMAGTLPSER</sequence>
<proteinExistence type="predicted"/>
<gene>
    <name evidence="2" type="ORF">ACFQ34_15645</name>
</gene>
<keyword evidence="3" id="KW-1185">Reference proteome</keyword>
<feature type="transmembrane region" description="Helical" evidence="1">
    <location>
        <begin position="28"/>
        <end position="48"/>
    </location>
</feature>
<feature type="transmembrane region" description="Helical" evidence="1">
    <location>
        <begin position="54"/>
        <end position="74"/>
    </location>
</feature>
<dbReference type="EMBL" id="JBHTMB010000140">
    <property type="protein sequence ID" value="MFD1234724.1"/>
    <property type="molecule type" value="Genomic_DNA"/>
</dbReference>
<dbReference type="Proteomes" id="UP001597182">
    <property type="component" value="Unassembled WGS sequence"/>
</dbReference>
<dbReference type="RefSeq" id="WP_013672897.1">
    <property type="nucleotide sequence ID" value="NZ_BAABKS010000022.1"/>
</dbReference>
<comment type="caution">
    <text evidence="2">The sequence shown here is derived from an EMBL/GenBank/DDBJ whole genome shotgun (WGS) entry which is preliminary data.</text>
</comment>
<evidence type="ECO:0008006" key="4">
    <source>
        <dbReference type="Google" id="ProtNLM"/>
    </source>
</evidence>
<evidence type="ECO:0000313" key="2">
    <source>
        <dbReference type="EMBL" id="MFD1234724.1"/>
    </source>
</evidence>
<keyword evidence="1" id="KW-0472">Membrane</keyword>
<accession>A0ABW3VKW8</accession>
<keyword evidence="1" id="KW-1133">Transmembrane helix</keyword>
<reference evidence="3" key="1">
    <citation type="journal article" date="2019" name="Int. J. Syst. Evol. Microbiol.">
        <title>The Global Catalogue of Microorganisms (GCM) 10K type strain sequencing project: providing services to taxonomists for standard genome sequencing and annotation.</title>
        <authorList>
            <consortium name="The Broad Institute Genomics Platform"/>
            <consortium name="The Broad Institute Genome Sequencing Center for Infectious Disease"/>
            <person name="Wu L."/>
            <person name="Ma J."/>
        </authorList>
    </citation>
    <scope>NUCLEOTIDE SEQUENCE [LARGE SCALE GENOMIC DNA]</scope>
    <source>
        <strain evidence="3">CCUG 49018</strain>
    </source>
</reference>
<organism evidence="2 3">
    <name type="scientific">Pseudonocardia benzenivorans</name>
    <dbReference type="NCBI Taxonomy" id="228005"/>
    <lineage>
        <taxon>Bacteria</taxon>
        <taxon>Bacillati</taxon>
        <taxon>Actinomycetota</taxon>
        <taxon>Actinomycetes</taxon>
        <taxon>Pseudonocardiales</taxon>
        <taxon>Pseudonocardiaceae</taxon>
        <taxon>Pseudonocardia</taxon>
    </lineage>
</organism>
<evidence type="ECO:0000256" key="1">
    <source>
        <dbReference type="SAM" id="Phobius"/>
    </source>
</evidence>
<name>A0ABW3VKW8_9PSEU</name>
<keyword evidence="1" id="KW-0812">Transmembrane</keyword>